<accession>V5HXL7</accession>
<dbReference type="InterPro" id="IPR002970">
    <property type="entry name" value="Tick_his-bd"/>
</dbReference>
<organism evidence="3">
    <name type="scientific">Ixodes ricinus</name>
    <name type="common">Common tick</name>
    <name type="synonym">Acarus ricinus</name>
    <dbReference type="NCBI Taxonomy" id="34613"/>
    <lineage>
        <taxon>Eukaryota</taxon>
        <taxon>Metazoa</taxon>
        <taxon>Ecdysozoa</taxon>
        <taxon>Arthropoda</taxon>
        <taxon>Chelicerata</taxon>
        <taxon>Arachnida</taxon>
        <taxon>Acari</taxon>
        <taxon>Parasitiformes</taxon>
        <taxon>Ixodida</taxon>
        <taxon>Ixodoidea</taxon>
        <taxon>Ixodidae</taxon>
        <taxon>Ixodinae</taxon>
        <taxon>Ixodes</taxon>
    </lineage>
</organism>
<reference evidence="3" key="1">
    <citation type="journal article" date="2015" name="Sci. Rep.">
        <title>Tissue- and time-dependent transcription in Ixodes ricinus salivary glands and midguts when blood feeding on the vertebrate host.</title>
        <authorList>
            <person name="Kotsyfakis M."/>
            <person name="Schwarz A."/>
            <person name="Erhart J."/>
            <person name="Ribeiro J.M."/>
        </authorList>
    </citation>
    <scope>NUCLEOTIDE SEQUENCE</scope>
    <source>
        <tissue evidence="3">Salivary gland and midgut</tissue>
    </source>
</reference>
<dbReference type="AlphaFoldDB" id="V5HXL7"/>
<evidence type="ECO:0000313" key="3">
    <source>
        <dbReference type="EMBL" id="JAB81192.1"/>
    </source>
</evidence>
<dbReference type="InterPro" id="IPR012674">
    <property type="entry name" value="Calycin"/>
</dbReference>
<dbReference type="GO" id="GO:0043176">
    <property type="term" value="F:amine binding"/>
    <property type="evidence" value="ECO:0007669"/>
    <property type="project" value="InterPro"/>
</dbReference>
<sequence length="243" mass="28129">MKLAACFIQWCFYALLVNAQPGDVRIDEDKNYFEHQDIEKALKNKDRKSWMYYRTYSRKTGSTEHSCVYAEVAENQPQDNVYEFKQGYNVGEEVKEETLFASPFKTEHTDRKTNNAMRVTKRKGDPNGQNYRLIYSDYKDCDILRVMGTETNYGYECELYLHDNAVDREVPKQCMWVYGNACGKNHQSFKRQVYNESCKKRADEPLQTTPATPSKPEEVPEETTAETQSMDDKTSTSTAAPGC</sequence>
<dbReference type="SUPFAM" id="SSF50814">
    <property type="entry name" value="Lipocalins"/>
    <property type="match status" value="1"/>
</dbReference>
<evidence type="ECO:0000256" key="2">
    <source>
        <dbReference type="SAM" id="SignalP"/>
    </source>
</evidence>
<dbReference type="Pfam" id="PF02098">
    <property type="entry name" value="His_binding"/>
    <property type="match status" value="1"/>
</dbReference>
<evidence type="ECO:0000256" key="1">
    <source>
        <dbReference type="SAM" id="MobiDB-lite"/>
    </source>
</evidence>
<proteinExistence type="evidence at transcript level"/>
<name>V5HXL7_IXORI</name>
<dbReference type="EMBL" id="GANP01003276">
    <property type="protein sequence ID" value="JAB81192.1"/>
    <property type="molecule type" value="mRNA"/>
</dbReference>
<feature type="region of interest" description="Disordered" evidence="1">
    <location>
        <begin position="200"/>
        <end position="243"/>
    </location>
</feature>
<dbReference type="GO" id="GO:0030682">
    <property type="term" value="P:symbiont-mediated perturbation of host defenses"/>
    <property type="evidence" value="ECO:0007669"/>
    <property type="project" value="InterPro"/>
</dbReference>
<protein>
    <submittedName>
        <fullName evidence="3">Putative lipocalin-2 1</fullName>
    </submittedName>
</protein>
<keyword evidence="2" id="KW-0732">Signal</keyword>
<feature type="signal peptide" evidence="2">
    <location>
        <begin position="1"/>
        <end position="19"/>
    </location>
</feature>
<dbReference type="Gene3D" id="2.40.128.20">
    <property type="match status" value="1"/>
</dbReference>
<feature type="chain" id="PRO_5004736014" evidence="2">
    <location>
        <begin position="20"/>
        <end position="243"/>
    </location>
</feature>